<dbReference type="OrthoDB" id="110174at2759"/>
<keyword evidence="1" id="KW-1133">Transmembrane helix</keyword>
<feature type="non-terminal residue" evidence="2">
    <location>
        <position position="100"/>
    </location>
</feature>
<evidence type="ECO:0000256" key="1">
    <source>
        <dbReference type="SAM" id="Phobius"/>
    </source>
</evidence>
<feature type="non-terminal residue" evidence="2">
    <location>
        <position position="1"/>
    </location>
</feature>
<dbReference type="Proteomes" id="UP000053660">
    <property type="component" value="Unassembled WGS sequence"/>
</dbReference>
<gene>
    <name evidence="2" type="ORF">OESDEN_19469</name>
</gene>
<reference evidence="2 3" key="1">
    <citation type="submission" date="2014-03" db="EMBL/GenBank/DDBJ databases">
        <title>Draft genome of the hookworm Oesophagostomum dentatum.</title>
        <authorList>
            <person name="Mitreva M."/>
        </authorList>
    </citation>
    <scope>NUCLEOTIDE SEQUENCE [LARGE SCALE GENOMIC DNA]</scope>
    <source>
        <strain evidence="2 3">OD-Hann</strain>
    </source>
</reference>
<dbReference type="InterPro" id="IPR026620">
    <property type="entry name" value="TMEM177"/>
</dbReference>
<keyword evidence="3" id="KW-1185">Reference proteome</keyword>
<accession>A0A0B1SAC0</accession>
<name>A0A0B1SAC0_OESDE</name>
<evidence type="ECO:0000313" key="2">
    <source>
        <dbReference type="EMBL" id="KHJ80851.1"/>
    </source>
</evidence>
<protein>
    <submittedName>
        <fullName evidence="2">Uncharacterized protein</fullName>
    </submittedName>
</protein>
<dbReference type="PANTHER" id="PTHR21824">
    <property type="entry name" value="TRANSMEMBRANE PROTEIN 177"/>
    <property type="match status" value="1"/>
</dbReference>
<keyword evidence="1" id="KW-0812">Transmembrane</keyword>
<proteinExistence type="predicted"/>
<dbReference type="AlphaFoldDB" id="A0A0B1SAC0"/>
<dbReference type="GO" id="GO:0016020">
    <property type="term" value="C:membrane"/>
    <property type="evidence" value="ECO:0007669"/>
    <property type="project" value="TreeGrafter"/>
</dbReference>
<sequence>GVLFCAPIFAWFGIFGAGYAIILGLSSIVGAAVGAATAVIVSVGVFRQFYKSYNIYRIKYADENAIEQGEDYMQGAREYFESTMKLNRLLRVVLGEEGEK</sequence>
<evidence type="ECO:0000313" key="3">
    <source>
        <dbReference type="Proteomes" id="UP000053660"/>
    </source>
</evidence>
<dbReference type="EMBL" id="KN598055">
    <property type="protein sequence ID" value="KHJ80851.1"/>
    <property type="molecule type" value="Genomic_DNA"/>
</dbReference>
<organism evidence="2 3">
    <name type="scientific">Oesophagostomum dentatum</name>
    <name type="common">Nodular worm</name>
    <dbReference type="NCBI Taxonomy" id="61180"/>
    <lineage>
        <taxon>Eukaryota</taxon>
        <taxon>Metazoa</taxon>
        <taxon>Ecdysozoa</taxon>
        <taxon>Nematoda</taxon>
        <taxon>Chromadorea</taxon>
        <taxon>Rhabditida</taxon>
        <taxon>Rhabditina</taxon>
        <taxon>Rhabditomorpha</taxon>
        <taxon>Strongyloidea</taxon>
        <taxon>Strongylidae</taxon>
        <taxon>Oesophagostomum</taxon>
    </lineage>
</organism>
<keyword evidence="1" id="KW-0472">Membrane</keyword>
<feature type="transmembrane region" description="Helical" evidence="1">
    <location>
        <begin position="30"/>
        <end position="50"/>
    </location>
</feature>
<dbReference type="PANTHER" id="PTHR21824:SF3">
    <property type="entry name" value="DUF5683 DOMAIN-CONTAINING PROTEIN"/>
    <property type="match status" value="1"/>
</dbReference>